<feature type="transmembrane region" description="Helical" evidence="1">
    <location>
        <begin position="15"/>
        <end position="37"/>
    </location>
</feature>
<dbReference type="Pfam" id="PF03703">
    <property type="entry name" value="bPH_2"/>
    <property type="match status" value="1"/>
</dbReference>
<evidence type="ECO:0000259" key="2">
    <source>
        <dbReference type="Pfam" id="PF03703"/>
    </source>
</evidence>
<dbReference type="PANTHER" id="PTHR34473">
    <property type="entry name" value="UPF0699 TRANSMEMBRANE PROTEIN YDBS"/>
    <property type="match status" value="1"/>
</dbReference>
<feature type="domain" description="YdbS-like PH" evidence="2">
    <location>
        <begin position="72"/>
        <end position="148"/>
    </location>
</feature>
<evidence type="ECO:0000313" key="4">
    <source>
        <dbReference type="Proteomes" id="UP000051999"/>
    </source>
</evidence>
<organism evidence="3 4">
    <name type="scientific">Furfurilactobacillus rossiae DSM 15814</name>
    <dbReference type="NCBI Taxonomy" id="1114972"/>
    <lineage>
        <taxon>Bacteria</taxon>
        <taxon>Bacillati</taxon>
        <taxon>Bacillota</taxon>
        <taxon>Bacilli</taxon>
        <taxon>Lactobacillales</taxon>
        <taxon>Lactobacillaceae</taxon>
        <taxon>Furfurilactobacillus</taxon>
    </lineage>
</organism>
<keyword evidence="1" id="KW-0472">Membrane</keyword>
<dbReference type="PATRIC" id="fig|1114972.6.peg.1861"/>
<dbReference type="PANTHER" id="PTHR34473:SF2">
    <property type="entry name" value="UPF0699 TRANSMEMBRANE PROTEIN YDBT"/>
    <property type="match status" value="1"/>
</dbReference>
<keyword evidence="4" id="KW-1185">Reference proteome</keyword>
<dbReference type="EMBL" id="AZFF01000031">
    <property type="protein sequence ID" value="KRL52855.1"/>
    <property type="molecule type" value="Genomic_DNA"/>
</dbReference>
<evidence type="ECO:0000313" key="3">
    <source>
        <dbReference type="EMBL" id="KRL52855.1"/>
    </source>
</evidence>
<sequence length="159" mass="17902">MENETEQLPRQITHVWQLTAVVTAIIIGAIGGGSLAIGLSNSLSFFTVCGWLIIGSALVILIAMLALVPYRWRFWTYRISDRDVELHKGYFFRKQIVIPIARVQNVTLDQGPFLRWQKLQEIAIVTAATSHKIDGVSPETAEQLKELIMKLAKEARNDL</sequence>
<dbReference type="InterPro" id="IPR005182">
    <property type="entry name" value="YdbS-like_PH"/>
</dbReference>
<dbReference type="AlphaFoldDB" id="A0A0R1R787"/>
<proteinExistence type="predicted"/>
<protein>
    <recommendedName>
        <fullName evidence="2">YdbS-like PH domain-containing protein</fullName>
    </recommendedName>
</protein>
<dbReference type="RefSeq" id="WP_017260825.1">
    <property type="nucleotide sequence ID" value="NZ_AUAW01000018.1"/>
</dbReference>
<feature type="transmembrane region" description="Helical" evidence="1">
    <location>
        <begin position="43"/>
        <end position="68"/>
    </location>
</feature>
<keyword evidence="1" id="KW-1133">Transmembrane helix</keyword>
<reference evidence="3 4" key="1">
    <citation type="journal article" date="2015" name="Genome Announc.">
        <title>Expanding the biotechnology potential of lactobacilli through comparative genomics of 213 strains and associated genera.</title>
        <authorList>
            <person name="Sun Z."/>
            <person name="Harris H.M."/>
            <person name="McCann A."/>
            <person name="Guo C."/>
            <person name="Argimon S."/>
            <person name="Zhang W."/>
            <person name="Yang X."/>
            <person name="Jeffery I.B."/>
            <person name="Cooney J.C."/>
            <person name="Kagawa T.F."/>
            <person name="Liu W."/>
            <person name="Song Y."/>
            <person name="Salvetti E."/>
            <person name="Wrobel A."/>
            <person name="Rasinkangas P."/>
            <person name="Parkhill J."/>
            <person name="Rea M.C."/>
            <person name="O'Sullivan O."/>
            <person name="Ritari J."/>
            <person name="Douillard F.P."/>
            <person name="Paul Ross R."/>
            <person name="Yang R."/>
            <person name="Briner A.E."/>
            <person name="Felis G.E."/>
            <person name="de Vos W.M."/>
            <person name="Barrangou R."/>
            <person name="Klaenhammer T.R."/>
            <person name="Caufield P.W."/>
            <person name="Cui Y."/>
            <person name="Zhang H."/>
            <person name="O'Toole P.W."/>
        </authorList>
    </citation>
    <scope>NUCLEOTIDE SEQUENCE [LARGE SCALE GENOMIC DNA]</scope>
    <source>
        <strain evidence="3 4">DSM 15814</strain>
    </source>
</reference>
<evidence type="ECO:0000256" key="1">
    <source>
        <dbReference type="SAM" id="Phobius"/>
    </source>
</evidence>
<dbReference type="eggNOG" id="COG3402">
    <property type="taxonomic scope" value="Bacteria"/>
</dbReference>
<accession>A0A0R1R787</accession>
<name>A0A0R1R787_9LACO</name>
<comment type="caution">
    <text evidence="3">The sequence shown here is derived from an EMBL/GenBank/DDBJ whole genome shotgun (WGS) entry which is preliminary data.</text>
</comment>
<keyword evidence="1" id="KW-0812">Transmembrane</keyword>
<dbReference type="Proteomes" id="UP000051999">
    <property type="component" value="Unassembled WGS sequence"/>
</dbReference>
<gene>
    <name evidence="3" type="ORF">FD35_GL001824</name>
</gene>